<evidence type="ECO:0000313" key="2">
    <source>
        <dbReference type="Proteomes" id="UP001499841"/>
    </source>
</evidence>
<keyword evidence="2" id="KW-1185">Reference proteome</keyword>
<name>A0ABP8EQJ9_9MICO</name>
<accession>A0ABP8EQJ9</accession>
<gene>
    <name evidence="1" type="ORF">GCM10022262_06580</name>
</gene>
<comment type="caution">
    <text evidence="1">The sequence shown here is derived from an EMBL/GenBank/DDBJ whole genome shotgun (WGS) entry which is preliminary data.</text>
</comment>
<organism evidence="1 2">
    <name type="scientific">Georgenia daeguensis</name>
    <dbReference type="NCBI Taxonomy" id="908355"/>
    <lineage>
        <taxon>Bacteria</taxon>
        <taxon>Bacillati</taxon>
        <taxon>Actinomycetota</taxon>
        <taxon>Actinomycetes</taxon>
        <taxon>Micrococcales</taxon>
        <taxon>Bogoriellaceae</taxon>
        <taxon>Georgenia</taxon>
    </lineage>
</organism>
<dbReference type="Proteomes" id="UP001499841">
    <property type="component" value="Unassembled WGS sequence"/>
</dbReference>
<dbReference type="NCBIfam" id="NF038114">
    <property type="entry name" value="rightmost"/>
    <property type="match status" value="1"/>
</dbReference>
<evidence type="ECO:0000313" key="1">
    <source>
        <dbReference type="EMBL" id="GAA4286299.1"/>
    </source>
</evidence>
<dbReference type="EMBL" id="BAABBA010000002">
    <property type="protein sequence ID" value="GAA4286299.1"/>
    <property type="molecule type" value="Genomic_DNA"/>
</dbReference>
<proteinExistence type="predicted"/>
<reference evidence="2" key="1">
    <citation type="journal article" date="2019" name="Int. J. Syst. Evol. Microbiol.">
        <title>The Global Catalogue of Microorganisms (GCM) 10K type strain sequencing project: providing services to taxonomists for standard genome sequencing and annotation.</title>
        <authorList>
            <consortium name="The Broad Institute Genomics Platform"/>
            <consortium name="The Broad Institute Genome Sequencing Center for Infectious Disease"/>
            <person name="Wu L."/>
            <person name="Ma J."/>
        </authorList>
    </citation>
    <scope>NUCLEOTIDE SEQUENCE [LARGE SCALE GENOMIC DNA]</scope>
    <source>
        <strain evidence="2">JCM 17459</strain>
    </source>
</reference>
<sequence length="83" mass="8840">MQAGRTIPVKFEVTGEVPSENSVVSASFVRDGATYAITRDAVKDGIGSYHINVATPKAWAGSTGTFEVRLTDGQVFTTTVAFR</sequence>
<protein>
    <submittedName>
        <fullName evidence="1">Uncharacterized protein</fullName>
    </submittedName>
</protein>